<dbReference type="AlphaFoldDB" id="A0A5C7BBM4"/>
<keyword evidence="1" id="KW-0732">Signal</keyword>
<evidence type="ECO:0000256" key="1">
    <source>
        <dbReference type="SAM" id="SignalP"/>
    </source>
</evidence>
<sequence>MKKIVCLFCLVLSFSFSEAQETFTIDGEVLELKTEVNGKLDLLWNIIDGKYRYFIRTENETIMELKNTKLEGKFQREYKTLLNELTNDSMSTRRLNLTLFSLKEFIDTHNSNTDSSYQSIAVRNKLHFRIGVFGGFTNSPFITNPNNLTTPLFGGELEVLDIGQISRHAVFLQAKHVLEQDELQYSTTELSLGYRFRVINKASFSLYANMKFATLNFSKATILLNNDDVITTEEFNQTAFDVPFIFGIGADIRITENSFITLAYNELFALFLDNQGNFSQDFAVGYKFNL</sequence>
<comment type="caution">
    <text evidence="2">The sequence shown here is derived from an EMBL/GenBank/DDBJ whole genome shotgun (WGS) entry which is preliminary data.</text>
</comment>
<evidence type="ECO:0000313" key="3">
    <source>
        <dbReference type="Proteomes" id="UP000321938"/>
    </source>
</evidence>
<keyword evidence="3" id="KW-1185">Reference proteome</keyword>
<protein>
    <submittedName>
        <fullName evidence="2">Porin family protein</fullName>
    </submittedName>
</protein>
<dbReference type="RefSeq" id="WP_028871382.1">
    <property type="nucleotide sequence ID" value="NZ_VOSB01000004.1"/>
</dbReference>
<gene>
    <name evidence="2" type="ORF">ES692_03580</name>
</gene>
<dbReference type="InterPro" id="IPR011250">
    <property type="entry name" value="OMP/PagP_B-barrel"/>
</dbReference>
<feature type="chain" id="PRO_5022836510" evidence="1">
    <location>
        <begin position="20"/>
        <end position="290"/>
    </location>
</feature>
<dbReference type="SUPFAM" id="SSF56925">
    <property type="entry name" value="OMPA-like"/>
    <property type="match status" value="1"/>
</dbReference>
<feature type="signal peptide" evidence="1">
    <location>
        <begin position="1"/>
        <end position="19"/>
    </location>
</feature>
<proteinExistence type="predicted"/>
<dbReference type="OrthoDB" id="1411114at2"/>
<dbReference type="STRING" id="1123037.GCA_000425305_01395"/>
<dbReference type="Gene3D" id="2.40.160.20">
    <property type="match status" value="1"/>
</dbReference>
<evidence type="ECO:0000313" key="2">
    <source>
        <dbReference type="EMBL" id="TXE19373.1"/>
    </source>
</evidence>
<organism evidence="2 3">
    <name type="scientific">Psychroserpens burtonensis</name>
    <dbReference type="NCBI Taxonomy" id="49278"/>
    <lineage>
        <taxon>Bacteria</taxon>
        <taxon>Pseudomonadati</taxon>
        <taxon>Bacteroidota</taxon>
        <taxon>Flavobacteriia</taxon>
        <taxon>Flavobacteriales</taxon>
        <taxon>Flavobacteriaceae</taxon>
        <taxon>Psychroserpens</taxon>
    </lineage>
</organism>
<reference evidence="2 3" key="1">
    <citation type="submission" date="2019-08" db="EMBL/GenBank/DDBJ databases">
        <title>Genome of Psychroserpens burtonensis ACAM 167.</title>
        <authorList>
            <person name="Bowman J.P."/>
        </authorList>
    </citation>
    <scope>NUCLEOTIDE SEQUENCE [LARGE SCALE GENOMIC DNA]</scope>
    <source>
        <strain evidence="2 3">ACAM 167</strain>
    </source>
</reference>
<dbReference type="EMBL" id="VOSB01000004">
    <property type="protein sequence ID" value="TXE19373.1"/>
    <property type="molecule type" value="Genomic_DNA"/>
</dbReference>
<dbReference type="Proteomes" id="UP000321938">
    <property type="component" value="Unassembled WGS sequence"/>
</dbReference>
<name>A0A5C7BBM4_9FLAO</name>
<accession>A0A5C7BBM4</accession>